<proteinExistence type="inferred from homology"/>
<dbReference type="PANTHER" id="PTHR43337:SF1">
    <property type="entry name" value="XANTHINE_URACIL PERMEASE C887.17-RELATED"/>
    <property type="match status" value="1"/>
</dbReference>
<protein>
    <submittedName>
        <fullName evidence="10">NCS2 family permease</fullName>
    </submittedName>
</protein>
<evidence type="ECO:0000256" key="5">
    <source>
        <dbReference type="ARBA" id="ARBA00022692"/>
    </source>
</evidence>
<dbReference type="EMBL" id="VKKZ01000020">
    <property type="protein sequence ID" value="KAA6434630.1"/>
    <property type="molecule type" value="Genomic_DNA"/>
</dbReference>
<sequence length="435" mass="46451">MTSYFELKKYGTTVQTEIIAGISSFLATSYIIIVNPSILSQAGMPFSAVLTATVLVCAFSSLMMGLYAKNPILVAPGMGLNAFFTFTAVLGMQVPWPVALGAVFWSGIVFLLLSAFNIRTYIIKAIPRPLRYAIAAGIGLFISLIGFSNAKFITANPATILGPGELTPAVLTFLAGLLVTAVLVTKQVKGGILMGIVFTTLAAYPLGRWWGMEGADPLITWQGIFAAPDFSLFFRLDLVNSLQWAVVPVIFAFVFTDMFDSLSTLVGLAEAANLLDERGEPRNVKRSLMVDAIATTLAGLVGSSPGTAYIESAVGIEAGGRTGLTAVVGALLFLPFLFLAPLLSMVPAIATAPAVVLVGVFMVRPVVKINWQQLDEAIPAFLAMVLIPFTHSITQGIIWGFLSWTVLKILSGKKHEVPLPLLIVDIFCILALLLE</sequence>
<feature type="transmembrane region" description="Helical" evidence="9">
    <location>
        <begin position="348"/>
        <end position="367"/>
    </location>
</feature>
<evidence type="ECO:0000256" key="7">
    <source>
        <dbReference type="ARBA" id="ARBA00023136"/>
    </source>
</evidence>
<keyword evidence="7 8" id="KW-0472">Membrane</keyword>
<accession>A0A5M8QI51</accession>
<feature type="transmembrane region" description="Helical" evidence="9">
    <location>
        <begin position="417"/>
        <end position="434"/>
    </location>
</feature>
<dbReference type="Proteomes" id="UP001570846">
    <property type="component" value="Unassembled WGS sequence"/>
</dbReference>
<name>A0A5M8QI51_9BACT</name>
<feature type="transmembrane region" description="Helical" evidence="9">
    <location>
        <begin position="98"/>
        <end position="118"/>
    </location>
</feature>
<evidence type="ECO:0000256" key="1">
    <source>
        <dbReference type="ARBA" id="ARBA00004651"/>
    </source>
</evidence>
<reference evidence="11 13" key="3">
    <citation type="submission" date="2024-08" db="EMBL/GenBank/DDBJ databases">
        <authorList>
            <person name="Wei W."/>
        </authorList>
    </citation>
    <scope>NUCLEOTIDE SEQUENCE [LARGE SCALE GENOMIC DNA]</scope>
    <source>
        <strain evidence="11 13">XU2</strain>
    </source>
</reference>
<feature type="transmembrane region" description="Helical" evidence="9">
    <location>
        <begin position="191"/>
        <end position="207"/>
    </location>
</feature>
<comment type="similarity">
    <text evidence="2 8">Belongs to the nucleobase:cation symporter-2 (NCS2) (TC 2.A.40) family. Azg-like subfamily.</text>
</comment>
<keyword evidence="5 8" id="KW-0812">Transmembrane</keyword>
<dbReference type="Proteomes" id="UP000323866">
    <property type="component" value="Unassembled WGS sequence"/>
</dbReference>
<dbReference type="GO" id="GO:0005886">
    <property type="term" value="C:plasma membrane"/>
    <property type="evidence" value="ECO:0007669"/>
    <property type="project" value="UniProtKB-SubCell"/>
</dbReference>
<dbReference type="PIRSF" id="PIRSF005353">
    <property type="entry name" value="PbuG"/>
    <property type="match status" value="1"/>
</dbReference>
<evidence type="ECO:0000256" key="4">
    <source>
        <dbReference type="ARBA" id="ARBA00022475"/>
    </source>
</evidence>
<evidence type="ECO:0000256" key="9">
    <source>
        <dbReference type="SAM" id="Phobius"/>
    </source>
</evidence>
<evidence type="ECO:0000256" key="8">
    <source>
        <dbReference type="PIRNR" id="PIRNR005353"/>
    </source>
</evidence>
<comment type="caution">
    <text evidence="10">The sequence shown here is derived from an EMBL/GenBank/DDBJ whole genome shotgun (WGS) entry which is preliminary data.</text>
</comment>
<dbReference type="GO" id="GO:0005345">
    <property type="term" value="F:purine nucleobase transmembrane transporter activity"/>
    <property type="evidence" value="ECO:0007669"/>
    <property type="project" value="TreeGrafter"/>
</dbReference>
<dbReference type="InterPro" id="IPR006043">
    <property type="entry name" value="NCS2"/>
</dbReference>
<dbReference type="AlphaFoldDB" id="A0A5M8QI51"/>
<feature type="transmembrane region" description="Helical" evidence="9">
    <location>
        <begin position="130"/>
        <end position="154"/>
    </location>
</feature>
<evidence type="ECO:0000256" key="3">
    <source>
        <dbReference type="ARBA" id="ARBA00022448"/>
    </source>
</evidence>
<keyword evidence="3 8" id="KW-0813">Transport</keyword>
<reference evidence="10 12" key="1">
    <citation type="submission" date="2019-07" db="EMBL/GenBank/DDBJ databases">
        <authorList>
            <person name="Qu J.-H."/>
        </authorList>
    </citation>
    <scope>NUCLEOTIDE SEQUENCE [LARGE SCALE GENOMIC DNA]</scope>
    <source>
        <strain evidence="10 12">MDT1-10-3</strain>
    </source>
</reference>
<dbReference type="EMBL" id="JBGOGF010000002">
    <property type="protein sequence ID" value="MFA1770557.1"/>
    <property type="molecule type" value="Genomic_DNA"/>
</dbReference>
<evidence type="ECO:0000256" key="2">
    <source>
        <dbReference type="ARBA" id="ARBA00005697"/>
    </source>
</evidence>
<feature type="transmembrane region" description="Helical" evidence="9">
    <location>
        <begin position="12"/>
        <end position="33"/>
    </location>
</feature>
<evidence type="ECO:0000313" key="12">
    <source>
        <dbReference type="Proteomes" id="UP000323866"/>
    </source>
</evidence>
<dbReference type="OrthoDB" id="9808458at2"/>
<feature type="transmembrane region" description="Helical" evidence="9">
    <location>
        <begin position="45"/>
        <end position="66"/>
    </location>
</feature>
<evidence type="ECO:0000313" key="11">
    <source>
        <dbReference type="EMBL" id="MFA1770557.1"/>
    </source>
</evidence>
<evidence type="ECO:0000256" key="6">
    <source>
        <dbReference type="ARBA" id="ARBA00022989"/>
    </source>
</evidence>
<dbReference type="PANTHER" id="PTHR43337">
    <property type="entry name" value="XANTHINE/URACIL PERMEASE C887.17-RELATED"/>
    <property type="match status" value="1"/>
</dbReference>
<evidence type="ECO:0000313" key="13">
    <source>
        <dbReference type="Proteomes" id="UP001570846"/>
    </source>
</evidence>
<reference evidence="10 12" key="2">
    <citation type="submission" date="2019-09" db="EMBL/GenBank/DDBJ databases">
        <title>A bacterium isolated from glacier soil.</title>
        <authorList>
            <person name="Liu Q."/>
        </authorList>
    </citation>
    <scope>NUCLEOTIDE SEQUENCE [LARGE SCALE GENOMIC DNA]</scope>
    <source>
        <strain evidence="10 12">MDT1-10-3</strain>
    </source>
</reference>
<dbReference type="InterPro" id="IPR026033">
    <property type="entry name" value="Azg-like_bact_archaea"/>
</dbReference>
<dbReference type="InterPro" id="IPR045018">
    <property type="entry name" value="Azg-like"/>
</dbReference>
<keyword evidence="13" id="KW-1185">Reference proteome</keyword>
<dbReference type="RefSeq" id="WP_149098573.1">
    <property type="nucleotide sequence ID" value="NZ_BMMG01000003.1"/>
</dbReference>
<keyword evidence="4 8" id="KW-1003">Cell membrane</keyword>
<keyword evidence="6 8" id="KW-1133">Transmembrane helix</keyword>
<feature type="transmembrane region" description="Helical" evidence="9">
    <location>
        <begin position="166"/>
        <end position="184"/>
    </location>
</feature>
<evidence type="ECO:0000313" key="10">
    <source>
        <dbReference type="EMBL" id="KAA6434630.1"/>
    </source>
</evidence>
<gene>
    <name evidence="11" type="ORF">ACD591_04585</name>
    <name evidence="10" type="ORF">FOE74_10645</name>
</gene>
<dbReference type="Pfam" id="PF00860">
    <property type="entry name" value="Xan_ur_permease"/>
    <property type="match status" value="1"/>
</dbReference>
<feature type="transmembrane region" description="Helical" evidence="9">
    <location>
        <begin position="322"/>
        <end position="342"/>
    </location>
</feature>
<comment type="subcellular location">
    <subcellularLocation>
        <location evidence="1 8">Cell membrane</location>
        <topology evidence="1 8">Multi-pass membrane protein</topology>
    </subcellularLocation>
</comment>
<feature type="transmembrane region" description="Helical" evidence="9">
    <location>
        <begin position="379"/>
        <end position="402"/>
    </location>
</feature>
<organism evidence="10 12">
    <name type="scientific">Rufibacter glacialis</name>
    <dbReference type="NCBI Taxonomy" id="1259555"/>
    <lineage>
        <taxon>Bacteria</taxon>
        <taxon>Pseudomonadati</taxon>
        <taxon>Bacteroidota</taxon>
        <taxon>Cytophagia</taxon>
        <taxon>Cytophagales</taxon>
        <taxon>Hymenobacteraceae</taxon>
        <taxon>Rufibacter</taxon>
    </lineage>
</organism>